<dbReference type="GO" id="GO:0004053">
    <property type="term" value="F:arginase activity"/>
    <property type="evidence" value="ECO:0007669"/>
    <property type="project" value="UniProtKB-EC"/>
</dbReference>
<comment type="pathway">
    <text evidence="1">Nitrogen metabolism; urea cycle; L-ornithine and urea from L-arginine: step 1/1.</text>
</comment>
<dbReference type="Gene3D" id="3.40.800.10">
    <property type="entry name" value="Ureohydrolase domain"/>
    <property type="match status" value="1"/>
</dbReference>
<feature type="binding site" evidence="9">
    <location>
        <position position="124"/>
    </location>
    <ligand>
        <name>Mn(2+)</name>
        <dbReference type="ChEBI" id="CHEBI:29035"/>
        <label>2</label>
    </ligand>
</feature>
<evidence type="ECO:0000256" key="1">
    <source>
        <dbReference type="ARBA" id="ARBA00005098"/>
    </source>
</evidence>
<evidence type="ECO:0000256" key="2">
    <source>
        <dbReference type="ARBA" id="ARBA00012168"/>
    </source>
</evidence>
<comment type="cofactor">
    <cofactor evidence="9">
        <name>Mn(2+)</name>
        <dbReference type="ChEBI" id="CHEBI:29035"/>
    </cofactor>
    <text evidence="9">Binds 2 manganese ions per subunit.</text>
</comment>
<feature type="binding site" evidence="9">
    <location>
        <position position="239"/>
    </location>
    <ligand>
        <name>Mn(2+)</name>
        <dbReference type="ChEBI" id="CHEBI:29035"/>
        <label>1</label>
    </ligand>
</feature>
<dbReference type="UniPathway" id="UPA00158">
    <property type="reaction ID" value="UER00270"/>
</dbReference>
<keyword evidence="5 9" id="KW-0479">Metal-binding</keyword>
<keyword evidence="7 9" id="KW-0464">Manganese</keyword>
<feature type="binding site" evidence="9">
    <location>
        <position position="126"/>
    </location>
    <ligand>
        <name>Mn(2+)</name>
        <dbReference type="ChEBI" id="CHEBI:29035"/>
        <label>2</label>
    </ligand>
</feature>
<dbReference type="GO" id="GO:0000050">
    <property type="term" value="P:urea cycle"/>
    <property type="evidence" value="ECO:0007669"/>
    <property type="project" value="UniProtKB-UniPathway"/>
</dbReference>
<feature type="binding site" evidence="9">
    <location>
        <position position="241"/>
    </location>
    <ligand>
        <name>Mn(2+)</name>
        <dbReference type="ChEBI" id="CHEBI:29035"/>
        <label>1</label>
    </ligand>
</feature>
<evidence type="ECO:0000256" key="6">
    <source>
        <dbReference type="ARBA" id="ARBA00022801"/>
    </source>
</evidence>
<keyword evidence="6 11" id="KW-0378">Hydrolase</keyword>
<dbReference type="EC" id="3.5.3.1" evidence="2"/>
<dbReference type="InterPro" id="IPR006035">
    <property type="entry name" value="Ureohydrolase"/>
</dbReference>
<dbReference type="PROSITE" id="PS01053">
    <property type="entry name" value="ARGINASE_1"/>
    <property type="match status" value="1"/>
</dbReference>
<dbReference type="GO" id="GO:0030145">
    <property type="term" value="F:manganese ion binding"/>
    <property type="evidence" value="ECO:0007669"/>
    <property type="project" value="TreeGrafter"/>
</dbReference>
<name>A0A545U914_9GAMM</name>
<evidence type="ECO:0000256" key="9">
    <source>
        <dbReference type="PIRSR" id="PIRSR036979-1"/>
    </source>
</evidence>
<feature type="binding site" evidence="9">
    <location>
        <position position="97"/>
    </location>
    <ligand>
        <name>Mn(2+)</name>
        <dbReference type="ChEBI" id="CHEBI:29035"/>
        <label>1</label>
    </ligand>
</feature>
<evidence type="ECO:0000256" key="4">
    <source>
        <dbReference type="ARBA" id="ARBA00022503"/>
    </source>
</evidence>
<organism evidence="12 13">
    <name type="scientific">Aliikangiella coralliicola</name>
    <dbReference type="NCBI Taxonomy" id="2592383"/>
    <lineage>
        <taxon>Bacteria</taxon>
        <taxon>Pseudomonadati</taxon>
        <taxon>Pseudomonadota</taxon>
        <taxon>Gammaproteobacteria</taxon>
        <taxon>Oceanospirillales</taxon>
        <taxon>Pleioneaceae</taxon>
        <taxon>Aliikangiella</taxon>
    </lineage>
</organism>
<proteinExistence type="inferred from homology"/>
<dbReference type="EMBL" id="VIKS01000011">
    <property type="protein sequence ID" value="TQV85970.1"/>
    <property type="molecule type" value="Genomic_DNA"/>
</dbReference>
<dbReference type="PANTHER" id="PTHR43782">
    <property type="entry name" value="ARGINASE"/>
    <property type="match status" value="1"/>
</dbReference>
<comment type="caution">
    <text evidence="12">The sequence shown here is derived from an EMBL/GenBank/DDBJ whole genome shotgun (WGS) entry which is preliminary data.</text>
</comment>
<dbReference type="Pfam" id="PF00491">
    <property type="entry name" value="Arginase"/>
    <property type="match status" value="1"/>
</dbReference>
<comment type="similarity">
    <text evidence="10 11">Belongs to the arginase family.</text>
</comment>
<evidence type="ECO:0000256" key="11">
    <source>
        <dbReference type="RuleBase" id="RU003684"/>
    </source>
</evidence>
<evidence type="ECO:0000313" key="13">
    <source>
        <dbReference type="Proteomes" id="UP000315439"/>
    </source>
</evidence>
<dbReference type="GO" id="GO:0005829">
    <property type="term" value="C:cytosol"/>
    <property type="evidence" value="ECO:0007669"/>
    <property type="project" value="TreeGrafter"/>
</dbReference>
<dbReference type="PIRSF" id="PIRSF036979">
    <property type="entry name" value="Arginase"/>
    <property type="match status" value="1"/>
</dbReference>
<feature type="binding site" evidence="9">
    <location>
        <position position="122"/>
    </location>
    <ligand>
        <name>Mn(2+)</name>
        <dbReference type="ChEBI" id="CHEBI:29035"/>
        <label>1</label>
    </ligand>
</feature>
<comment type="catalytic activity">
    <reaction evidence="8">
        <text>L-arginine + H2O = urea + L-ornithine</text>
        <dbReference type="Rhea" id="RHEA:20569"/>
        <dbReference type="ChEBI" id="CHEBI:15377"/>
        <dbReference type="ChEBI" id="CHEBI:16199"/>
        <dbReference type="ChEBI" id="CHEBI:32682"/>
        <dbReference type="ChEBI" id="CHEBI:46911"/>
        <dbReference type="EC" id="3.5.3.1"/>
    </reaction>
</comment>
<dbReference type="Proteomes" id="UP000315439">
    <property type="component" value="Unassembled WGS sequence"/>
</dbReference>
<dbReference type="PROSITE" id="PS51409">
    <property type="entry name" value="ARGINASE_2"/>
    <property type="match status" value="1"/>
</dbReference>
<gene>
    <name evidence="12" type="ORF">FLL46_18835</name>
</gene>
<evidence type="ECO:0000256" key="10">
    <source>
        <dbReference type="PROSITE-ProRule" id="PRU00742"/>
    </source>
</evidence>
<protein>
    <recommendedName>
        <fullName evidence="3">Arginase</fullName>
        <ecNumber evidence="2">3.5.3.1</ecNumber>
    </recommendedName>
</protein>
<evidence type="ECO:0000313" key="12">
    <source>
        <dbReference type="EMBL" id="TQV85970.1"/>
    </source>
</evidence>
<dbReference type="OrthoDB" id="9789727at2"/>
<accession>A0A545U914</accession>
<keyword evidence="13" id="KW-1185">Reference proteome</keyword>
<dbReference type="AlphaFoldDB" id="A0A545U914"/>
<evidence type="ECO:0000256" key="7">
    <source>
        <dbReference type="ARBA" id="ARBA00023211"/>
    </source>
</evidence>
<dbReference type="PRINTS" id="PR00116">
    <property type="entry name" value="ARGINASE"/>
</dbReference>
<dbReference type="InterPro" id="IPR023696">
    <property type="entry name" value="Ureohydrolase_dom_sf"/>
</dbReference>
<keyword evidence="4" id="KW-0056">Arginine metabolism</keyword>
<dbReference type="InterPro" id="IPR014033">
    <property type="entry name" value="Arginase"/>
</dbReference>
<dbReference type="PANTHER" id="PTHR43782:SF3">
    <property type="entry name" value="ARGINASE"/>
    <property type="match status" value="1"/>
</dbReference>
<dbReference type="CDD" id="cd09989">
    <property type="entry name" value="Arginase"/>
    <property type="match status" value="1"/>
</dbReference>
<dbReference type="InterPro" id="IPR020855">
    <property type="entry name" value="Ureohydrolase_Mn_BS"/>
</dbReference>
<sequence length="307" mass="33240">MKIMKKKFKKMLLVECDLGGPEAGAALGPNALYSLLGENAELVDVIRCAEISDCHNTTPQAHNLKEINDCLYQISQSVSEFFKKNQNESLGIIAGDHSTACGSLAGLKTANPDARIGVIWIDAHADIHSPYTTPSGNVHGMPIAAAVGADHKKIAINSIDQETHAEWEKTKRLSQSSFTLNDLVYIGIRDLEQQEQEVLEQHNIPHYSVSSVSRLGGTEVATAALKYLEHCSSIYVSFDIDSLDAELVPGTGTPVTDGLDAFNTMKIISTLAASDKVKLLEVVEINPLLDQGNKTTELVARILEGVF</sequence>
<evidence type="ECO:0000256" key="8">
    <source>
        <dbReference type="ARBA" id="ARBA00047391"/>
    </source>
</evidence>
<evidence type="ECO:0000256" key="3">
    <source>
        <dbReference type="ARBA" id="ARBA00018123"/>
    </source>
</evidence>
<evidence type="ECO:0000256" key="5">
    <source>
        <dbReference type="ARBA" id="ARBA00022723"/>
    </source>
</evidence>
<dbReference type="SUPFAM" id="SSF52768">
    <property type="entry name" value="Arginase/deacetylase"/>
    <property type="match status" value="1"/>
</dbReference>
<reference evidence="12 13" key="1">
    <citation type="submission" date="2019-07" db="EMBL/GenBank/DDBJ databases">
        <title>Draft genome for Aliikangiella sp. M105.</title>
        <authorList>
            <person name="Wang G."/>
        </authorList>
    </citation>
    <scope>NUCLEOTIDE SEQUENCE [LARGE SCALE GENOMIC DNA]</scope>
    <source>
        <strain evidence="12 13">M105</strain>
    </source>
</reference>
<dbReference type="GO" id="GO:0006525">
    <property type="term" value="P:arginine metabolic process"/>
    <property type="evidence" value="ECO:0007669"/>
    <property type="project" value="UniProtKB-KW"/>
</dbReference>